<reference evidence="1" key="1">
    <citation type="submission" date="2024-06" db="EMBL/GenBank/DDBJ databases">
        <title>The genome sequences of Kitasatospora sp. strain HUAS MG31.</title>
        <authorList>
            <person name="Mo P."/>
        </authorList>
    </citation>
    <scope>NUCLEOTIDE SEQUENCE</scope>
    <source>
        <strain evidence="1">HUAS MG31</strain>
    </source>
</reference>
<dbReference type="AlphaFoldDB" id="A0AAU8JX27"/>
<protein>
    <submittedName>
        <fullName evidence="1">Uncharacterized protein</fullName>
    </submittedName>
</protein>
<dbReference type="KEGG" id="kcm:ABWK59_19490"/>
<evidence type="ECO:0000313" key="1">
    <source>
        <dbReference type="EMBL" id="XCM80941.1"/>
    </source>
</evidence>
<proteinExistence type="predicted"/>
<sequence length="51" mass="5476">MSTAHISHDTSGSTAAHARHHNPLAVAVRNLGILLDTAVRVLFLGRDGVRY</sequence>
<name>A0AAU8JX27_9ACTN</name>
<dbReference type="RefSeq" id="WP_354641876.1">
    <property type="nucleotide sequence ID" value="NZ_CP159872.1"/>
</dbReference>
<organism evidence="1">
    <name type="scientific">Kitasatospora camelliae</name>
    <dbReference type="NCBI Taxonomy" id="3156397"/>
    <lineage>
        <taxon>Bacteria</taxon>
        <taxon>Bacillati</taxon>
        <taxon>Actinomycetota</taxon>
        <taxon>Actinomycetes</taxon>
        <taxon>Kitasatosporales</taxon>
        <taxon>Streptomycetaceae</taxon>
        <taxon>Kitasatospora</taxon>
    </lineage>
</organism>
<accession>A0AAU8JX27</accession>
<dbReference type="EMBL" id="CP159872">
    <property type="protein sequence ID" value="XCM80941.1"/>
    <property type="molecule type" value="Genomic_DNA"/>
</dbReference>
<gene>
    <name evidence="1" type="ORF">ABWK59_19490</name>
</gene>